<dbReference type="PANTHER" id="PTHR18968:SF167">
    <property type="entry name" value="ACETOLACTATE SYNTHASE LARGE SUBUNIT ILVB2-RELATED"/>
    <property type="match status" value="1"/>
</dbReference>
<dbReference type="InterPro" id="IPR029035">
    <property type="entry name" value="DHS-like_NAD/FAD-binding_dom"/>
</dbReference>
<feature type="domain" description="Thiamine pyrophosphate enzyme central" evidence="5">
    <location>
        <begin position="190"/>
        <end position="322"/>
    </location>
</feature>
<dbReference type="RefSeq" id="WP_284254134.1">
    <property type="nucleotide sequence ID" value="NZ_BAAAQO010000002.1"/>
</dbReference>
<dbReference type="EMBL" id="BSVB01000001">
    <property type="protein sequence ID" value="GMA95357.1"/>
    <property type="molecule type" value="Genomic_DNA"/>
</dbReference>
<dbReference type="SUPFAM" id="SSF52518">
    <property type="entry name" value="Thiamin diphosphate-binding fold (THDP-binding)"/>
    <property type="match status" value="2"/>
</dbReference>
<dbReference type="Pfam" id="PF02775">
    <property type="entry name" value="TPP_enzyme_C"/>
    <property type="match status" value="1"/>
</dbReference>
<keyword evidence="2 3" id="KW-0786">Thiamine pyrophosphate</keyword>
<protein>
    <submittedName>
        <fullName evidence="8">Acetolactate synthase I/II/III large subunit</fullName>
    </submittedName>
</protein>
<feature type="compositionally biased region" description="Low complexity" evidence="4">
    <location>
        <begin position="559"/>
        <end position="577"/>
    </location>
</feature>
<feature type="domain" description="Thiamine pyrophosphate enzyme N-terminal TPP-binding" evidence="7">
    <location>
        <begin position="7"/>
        <end position="107"/>
    </location>
</feature>
<dbReference type="SUPFAM" id="SSF52467">
    <property type="entry name" value="DHS-like NAD/FAD-binding domain"/>
    <property type="match status" value="1"/>
</dbReference>
<keyword evidence="9" id="KW-1185">Reference proteome</keyword>
<dbReference type="InterPro" id="IPR029061">
    <property type="entry name" value="THDP-binding"/>
</dbReference>
<name>A0ABQ6K945_9MICO</name>
<evidence type="ECO:0000313" key="9">
    <source>
        <dbReference type="Proteomes" id="UP001157034"/>
    </source>
</evidence>
<evidence type="ECO:0000313" key="8">
    <source>
        <dbReference type="EMBL" id="GMA95357.1"/>
    </source>
</evidence>
<accession>A0ABQ6K945</accession>
<feature type="region of interest" description="Disordered" evidence="4">
    <location>
        <begin position="550"/>
        <end position="577"/>
    </location>
</feature>
<evidence type="ECO:0000256" key="2">
    <source>
        <dbReference type="ARBA" id="ARBA00023052"/>
    </source>
</evidence>
<dbReference type="Gene3D" id="3.40.50.1220">
    <property type="entry name" value="TPP-binding domain"/>
    <property type="match status" value="1"/>
</dbReference>
<dbReference type="CDD" id="cd07035">
    <property type="entry name" value="TPP_PYR_POX_like"/>
    <property type="match status" value="1"/>
</dbReference>
<evidence type="ECO:0000256" key="4">
    <source>
        <dbReference type="SAM" id="MobiDB-lite"/>
    </source>
</evidence>
<comment type="similarity">
    <text evidence="1 3">Belongs to the TPP enzyme family.</text>
</comment>
<evidence type="ECO:0000259" key="5">
    <source>
        <dbReference type="Pfam" id="PF00205"/>
    </source>
</evidence>
<feature type="region of interest" description="Disordered" evidence="4">
    <location>
        <begin position="329"/>
        <end position="356"/>
    </location>
</feature>
<organism evidence="8 9">
    <name type="scientific">Pseudolysinimonas kribbensis</name>
    <dbReference type="NCBI Taxonomy" id="433641"/>
    <lineage>
        <taxon>Bacteria</taxon>
        <taxon>Bacillati</taxon>
        <taxon>Actinomycetota</taxon>
        <taxon>Actinomycetes</taxon>
        <taxon>Micrococcales</taxon>
        <taxon>Microbacteriaceae</taxon>
        <taxon>Pseudolysinimonas</taxon>
    </lineage>
</organism>
<dbReference type="Pfam" id="PF00205">
    <property type="entry name" value="TPP_enzyme_M"/>
    <property type="match status" value="1"/>
</dbReference>
<dbReference type="InterPro" id="IPR012001">
    <property type="entry name" value="Thiamin_PyroP_enz_TPP-bd_dom"/>
</dbReference>
<evidence type="ECO:0000256" key="1">
    <source>
        <dbReference type="ARBA" id="ARBA00007812"/>
    </source>
</evidence>
<reference evidence="9" key="1">
    <citation type="journal article" date="2019" name="Int. J. Syst. Evol. Microbiol.">
        <title>The Global Catalogue of Microorganisms (GCM) 10K type strain sequencing project: providing services to taxonomists for standard genome sequencing and annotation.</title>
        <authorList>
            <consortium name="The Broad Institute Genomics Platform"/>
            <consortium name="The Broad Institute Genome Sequencing Center for Infectious Disease"/>
            <person name="Wu L."/>
            <person name="Ma J."/>
        </authorList>
    </citation>
    <scope>NUCLEOTIDE SEQUENCE [LARGE SCALE GENOMIC DNA]</scope>
    <source>
        <strain evidence="9">NBRC 108894</strain>
    </source>
</reference>
<gene>
    <name evidence="8" type="primary">ilvB</name>
    <name evidence="8" type="ORF">GCM10025881_21810</name>
</gene>
<sequence length="577" mass="58918">MSGSSSTVSSAVARAIAARADDVFGVMGNGNAHVLDALTRTTARFTAVRHEAGGVVAADAYARASGRIAVATTTYGPGFANALTPLAEAAHARIPLVLLTGAAPTTGPRGWDLDQHALALALGVPTVTVDAATPQRRALEAFDRAVRERIPVVLAIPYDLATATAGDEEPVPPDAPLAPPPLDEAANAGLRRAAAVLAAAERPHLLAGRGAWLAGAGAELNRLAAALGATTSSTALGRGLFADAAHDLGVTGGFGDPAAMDAIHDADAVLVVGASLSPFTTRFGRLFGPAAHVIRIDLADASSDERVDVHIRADARVAAEALTELVRAGSPDARVVPRHPEADPEPDPEHAADGRLHPRALAERLATLLPEDRIVVTDGGHFIGWPNTAWPVASPERMIMVGTAIQTIGVGFPSLVGATRARPDTTIVLAAGDGGSLMALADLETAVRVAGGRGMAVVFNDAAYGAEVHAYADRGVAEAATRIPEADFAALATASGAHGVVVRDLADLEPLRTWTSMPPAERPFLLLDCRISPLVVAPFWHEVVAQGAGQSTGAPVRGAKNAASSSVASSGSTADTY</sequence>
<evidence type="ECO:0000259" key="7">
    <source>
        <dbReference type="Pfam" id="PF02776"/>
    </source>
</evidence>
<dbReference type="InterPro" id="IPR011766">
    <property type="entry name" value="TPP_enzyme_TPP-bd"/>
</dbReference>
<dbReference type="InterPro" id="IPR045229">
    <property type="entry name" value="TPP_enz"/>
</dbReference>
<feature type="compositionally biased region" description="Basic and acidic residues" evidence="4">
    <location>
        <begin position="338"/>
        <end position="356"/>
    </location>
</feature>
<evidence type="ECO:0000256" key="3">
    <source>
        <dbReference type="RuleBase" id="RU362132"/>
    </source>
</evidence>
<proteinExistence type="inferred from homology"/>
<dbReference type="Pfam" id="PF02776">
    <property type="entry name" value="TPP_enzyme_N"/>
    <property type="match status" value="1"/>
</dbReference>
<evidence type="ECO:0000259" key="6">
    <source>
        <dbReference type="Pfam" id="PF02775"/>
    </source>
</evidence>
<dbReference type="InterPro" id="IPR012000">
    <property type="entry name" value="Thiamin_PyroP_enz_cen_dom"/>
</dbReference>
<comment type="caution">
    <text evidence="8">The sequence shown here is derived from an EMBL/GenBank/DDBJ whole genome shotgun (WGS) entry which is preliminary data.</text>
</comment>
<dbReference type="Gene3D" id="3.40.50.970">
    <property type="match status" value="2"/>
</dbReference>
<dbReference type="CDD" id="cd00568">
    <property type="entry name" value="TPP_enzymes"/>
    <property type="match status" value="1"/>
</dbReference>
<dbReference type="PANTHER" id="PTHR18968">
    <property type="entry name" value="THIAMINE PYROPHOSPHATE ENZYMES"/>
    <property type="match status" value="1"/>
</dbReference>
<dbReference type="Proteomes" id="UP001157034">
    <property type="component" value="Unassembled WGS sequence"/>
</dbReference>
<feature type="domain" description="Thiamine pyrophosphate enzyme TPP-binding" evidence="6">
    <location>
        <begin position="379"/>
        <end position="510"/>
    </location>
</feature>